<evidence type="ECO:0000313" key="1">
    <source>
        <dbReference type="EMBL" id="CAI6044170.1"/>
    </source>
</evidence>
<proteinExistence type="predicted"/>
<organism evidence="1 2">
    <name type="scientific">Clonostachys chloroleuca</name>
    <dbReference type="NCBI Taxonomy" id="1926264"/>
    <lineage>
        <taxon>Eukaryota</taxon>
        <taxon>Fungi</taxon>
        <taxon>Dikarya</taxon>
        <taxon>Ascomycota</taxon>
        <taxon>Pezizomycotina</taxon>
        <taxon>Sordariomycetes</taxon>
        <taxon>Hypocreomycetidae</taxon>
        <taxon>Hypocreales</taxon>
        <taxon>Bionectriaceae</taxon>
        <taxon>Clonostachys</taxon>
    </lineage>
</organism>
<gene>
    <name evidence="1" type="ORF">CCHLO57077_00012920</name>
</gene>
<dbReference type="AlphaFoldDB" id="A0AA35LS36"/>
<name>A0AA35LS36_9HYPO</name>
<accession>A0AA35LS36</accession>
<dbReference type="Proteomes" id="UP001160390">
    <property type="component" value="Unassembled WGS sequence"/>
</dbReference>
<protein>
    <submittedName>
        <fullName evidence="1">Uncharacterized protein</fullName>
    </submittedName>
</protein>
<sequence>MSLTLGAVMRDVREALAGPQYAVIVWGEEALRKLGAPIPPGFDHEVMLVVESRHMADAGKRLQEAQFEHVPWSFGIDAERRTPMLPAANNQIMIDFRSFDESSEHYVFRRVHTSRKETIKVALIPATYANISTERDPIDDFDKMFGFYWPKPGRLMISFIKTLVNGPIAGCWKRLLIMWAAYWLYRGKTLPETVMDYCDNEMARRYFVACIRPMQFAPCLPPVPGMENQFVGVYVPPYF</sequence>
<comment type="caution">
    <text evidence="1">The sequence shown here is derived from an EMBL/GenBank/DDBJ whole genome shotgun (WGS) entry which is preliminary data.</text>
</comment>
<keyword evidence="2" id="KW-1185">Reference proteome</keyword>
<dbReference type="EMBL" id="CABFNP030000582">
    <property type="protein sequence ID" value="CAI6044170.1"/>
    <property type="molecule type" value="Genomic_DNA"/>
</dbReference>
<evidence type="ECO:0000313" key="2">
    <source>
        <dbReference type="Proteomes" id="UP001160390"/>
    </source>
</evidence>
<reference evidence="1" key="1">
    <citation type="submission" date="2023-01" db="EMBL/GenBank/DDBJ databases">
        <authorList>
            <person name="Piombo E."/>
        </authorList>
    </citation>
    <scope>NUCLEOTIDE SEQUENCE</scope>
</reference>